<organism evidence="2 3">
    <name type="scientific">Limimaricola cinnabarinus LL-001</name>
    <dbReference type="NCBI Taxonomy" id="1337093"/>
    <lineage>
        <taxon>Bacteria</taxon>
        <taxon>Pseudomonadati</taxon>
        <taxon>Pseudomonadota</taxon>
        <taxon>Alphaproteobacteria</taxon>
        <taxon>Rhodobacterales</taxon>
        <taxon>Paracoccaceae</taxon>
        <taxon>Limimaricola</taxon>
    </lineage>
</organism>
<dbReference type="EMBL" id="BATB01000019">
    <property type="protein sequence ID" value="GAD55728.1"/>
    <property type="molecule type" value="Genomic_DNA"/>
</dbReference>
<comment type="caution">
    <text evidence="2">The sequence shown here is derived from an EMBL/GenBank/DDBJ whole genome shotgun (WGS) entry which is preliminary data.</text>
</comment>
<dbReference type="SUPFAM" id="SSF54523">
    <property type="entry name" value="Pili subunits"/>
    <property type="match status" value="1"/>
</dbReference>
<keyword evidence="1" id="KW-1133">Transmembrane helix</keyword>
<protein>
    <submittedName>
        <fullName evidence="2">General secretion pathway protein H</fullName>
    </submittedName>
</protein>
<dbReference type="Proteomes" id="UP000016566">
    <property type="component" value="Unassembled WGS sequence"/>
</dbReference>
<keyword evidence="1" id="KW-0472">Membrane</keyword>
<dbReference type="InterPro" id="IPR012902">
    <property type="entry name" value="N_methyl_site"/>
</dbReference>
<evidence type="ECO:0000256" key="1">
    <source>
        <dbReference type="SAM" id="Phobius"/>
    </source>
</evidence>
<keyword evidence="1" id="KW-0812">Transmembrane</keyword>
<keyword evidence="3" id="KW-1185">Reference proteome</keyword>
<reference evidence="2" key="1">
    <citation type="journal article" date="2013" name="Genome Announc.">
        <title>Draft Genome Sequence of Loktanella cinnabarina LL-001T, Isolated from Deep-Sea Floor Sediment.</title>
        <authorList>
            <person name="Nishi S."/>
            <person name="Tsubouchi T."/>
            <person name="Takaki Y."/>
            <person name="Koyanagi R."/>
            <person name="Satoh N."/>
            <person name="Maruyama T."/>
            <person name="Hatada Y."/>
        </authorList>
    </citation>
    <scope>NUCLEOTIDE SEQUENCE [LARGE SCALE GENOMIC DNA]</scope>
    <source>
        <strain evidence="2">LL-001</strain>
    </source>
</reference>
<dbReference type="Gene3D" id="3.55.40.10">
    <property type="entry name" value="minor pseudopilin epsh domain"/>
    <property type="match status" value="1"/>
</dbReference>
<dbReference type="NCBIfam" id="TIGR02532">
    <property type="entry name" value="IV_pilin_GFxxxE"/>
    <property type="match status" value="1"/>
</dbReference>
<dbReference type="InterPro" id="IPR045584">
    <property type="entry name" value="Pilin-like"/>
</dbReference>
<dbReference type="STRING" id="1337093.MBELCI_1780"/>
<dbReference type="PROSITE" id="PS00409">
    <property type="entry name" value="PROKAR_NTER_METHYL"/>
    <property type="match status" value="1"/>
</dbReference>
<dbReference type="eggNOG" id="COG4970">
    <property type="taxonomic scope" value="Bacteria"/>
</dbReference>
<dbReference type="AlphaFoldDB" id="U3ALV5"/>
<dbReference type="Pfam" id="PF07963">
    <property type="entry name" value="N_methyl"/>
    <property type="match status" value="1"/>
</dbReference>
<sequence length="154" mass="16071">MSRDGAAGLTLVEVLVVLVLIATVAGAVGLNLGPGRGEATLDSELALLRARMERASDEALLAGTPVAFAWSGTGYRFLGWTAAGWAPHRVEILGTPHELPDAVRLRQEDAREGVFVVTAQLLPAQGTPLVLSVGEGGAERLVWDGASARREPAP</sequence>
<evidence type="ECO:0000313" key="2">
    <source>
        <dbReference type="EMBL" id="GAD55728.1"/>
    </source>
</evidence>
<feature type="transmembrane region" description="Helical" evidence="1">
    <location>
        <begin position="6"/>
        <end position="30"/>
    </location>
</feature>
<proteinExistence type="predicted"/>
<gene>
    <name evidence="2" type="ORF">MBELCI_1780</name>
</gene>
<accession>U3ALV5</accession>
<evidence type="ECO:0000313" key="3">
    <source>
        <dbReference type="Proteomes" id="UP000016566"/>
    </source>
</evidence>
<name>U3ALV5_9RHOB</name>